<evidence type="ECO:0000256" key="4">
    <source>
        <dbReference type="ARBA" id="ARBA00022692"/>
    </source>
</evidence>
<comment type="similarity">
    <text evidence="7">Belongs to the binding-protein-dependent transport system permease family.</text>
</comment>
<dbReference type="PANTHER" id="PTHR43163">
    <property type="entry name" value="DIPEPTIDE TRANSPORT SYSTEM PERMEASE PROTEIN DPPB-RELATED"/>
    <property type="match status" value="1"/>
</dbReference>
<evidence type="ECO:0000256" key="2">
    <source>
        <dbReference type="ARBA" id="ARBA00022448"/>
    </source>
</evidence>
<comment type="caution">
    <text evidence="9">The sequence shown here is derived from an EMBL/GenBank/DDBJ whole genome shotgun (WGS) entry which is preliminary data.</text>
</comment>
<keyword evidence="5 7" id="KW-1133">Transmembrane helix</keyword>
<keyword evidence="2 7" id="KW-0813">Transport</keyword>
<keyword evidence="3" id="KW-1003">Cell membrane</keyword>
<evidence type="ECO:0000256" key="3">
    <source>
        <dbReference type="ARBA" id="ARBA00022475"/>
    </source>
</evidence>
<sequence>MLPAHLLVFVVLTFILVRAMPGDPVLVLLGQNYTPQAYAALQADLGLAGSLPEQLVGYVVNLVQLDLGQSLMTGREVVAEFAQRLPGTLELAMCALAISALVSCLVAYVVVLHPRNPVSATVRAYARAAGAIPEYVLAVAGLIVFYAALGWAPAPVGRLDIQILPPPRVTGFPLLDAVLAGNVEAAGSIVSHLVLPVGVMVLAQSALLIKLWVAGLEDAIDDPVTRFRVASGASRAAVVLSVYRRAAPPVITMTGTLFGYLVGGAVVMEGLFGFNGMGQYAVDAVNSGDFIALQGFLLVVAAMSLVVFLVVDIVNMLVDPRRRPGVRVEES</sequence>
<dbReference type="SUPFAM" id="SSF161098">
    <property type="entry name" value="MetI-like"/>
    <property type="match status" value="1"/>
</dbReference>
<dbReference type="Pfam" id="PF19300">
    <property type="entry name" value="BPD_transp_1_N"/>
    <property type="match status" value="1"/>
</dbReference>
<feature type="domain" description="ABC transmembrane type-1" evidence="8">
    <location>
        <begin position="85"/>
        <end position="318"/>
    </location>
</feature>
<dbReference type="PROSITE" id="PS50928">
    <property type="entry name" value="ABC_TM1"/>
    <property type="match status" value="1"/>
</dbReference>
<dbReference type="Gene3D" id="1.10.3720.10">
    <property type="entry name" value="MetI-like"/>
    <property type="match status" value="1"/>
</dbReference>
<organism evidence="9 10">
    <name type="scientific">Cellulomonas avistercoris</name>
    <dbReference type="NCBI Taxonomy" id="2762242"/>
    <lineage>
        <taxon>Bacteria</taxon>
        <taxon>Bacillati</taxon>
        <taxon>Actinomycetota</taxon>
        <taxon>Actinomycetes</taxon>
        <taxon>Micrococcales</taxon>
        <taxon>Cellulomonadaceae</taxon>
        <taxon>Cellulomonas</taxon>
    </lineage>
</organism>
<comment type="subcellular location">
    <subcellularLocation>
        <location evidence="1 7">Cell membrane</location>
        <topology evidence="1 7">Multi-pass membrane protein</topology>
    </subcellularLocation>
</comment>
<feature type="transmembrane region" description="Helical" evidence="7">
    <location>
        <begin position="89"/>
        <end position="112"/>
    </location>
</feature>
<name>A0ABR8QEV0_9CELL</name>
<evidence type="ECO:0000256" key="6">
    <source>
        <dbReference type="ARBA" id="ARBA00023136"/>
    </source>
</evidence>
<dbReference type="Proteomes" id="UP000604241">
    <property type="component" value="Unassembled WGS sequence"/>
</dbReference>
<protein>
    <submittedName>
        <fullName evidence="9">ABC transporter permease</fullName>
    </submittedName>
</protein>
<dbReference type="EMBL" id="JACSQV010000009">
    <property type="protein sequence ID" value="MBD7918956.1"/>
    <property type="molecule type" value="Genomic_DNA"/>
</dbReference>
<feature type="transmembrane region" description="Helical" evidence="7">
    <location>
        <begin position="124"/>
        <end position="149"/>
    </location>
</feature>
<feature type="transmembrane region" description="Helical" evidence="7">
    <location>
        <begin position="292"/>
        <end position="318"/>
    </location>
</feature>
<keyword evidence="6 7" id="KW-0472">Membrane</keyword>
<dbReference type="InterPro" id="IPR045621">
    <property type="entry name" value="BPD_transp_1_N"/>
</dbReference>
<dbReference type="InterPro" id="IPR035906">
    <property type="entry name" value="MetI-like_sf"/>
</dbReference>
<evidence type="ECO:0000256" key="5">
    <source>
        <dbReference type="ARBA" id="ARBA00022989"/>
    </source>
</evidence>
<keyword evidence="10" id="KW-1185">Reference proteome</keyword>
<gene>
    <name evidence="9" type="ORF">H9657_11800</name>
</gene>
<evidence type="ECO:0000259" key="8">
    <source>
        <dbReference type="PROSITE" id="PS50928"/>
    </source>
</evidence>
<keyword evidence="4 7" id="KW-0812">Transmembrane</keyword>
<evidence type="ECO:0000256" key="1">
    <source>
        <dbReference type="ARBA" id="ARBA00004651"/>
    </source>
</evidence>
<evidence type="ECO:0000256" key="7">
    <source>
        <dbReference type="RuleBase" id="RU363032"/>
    </source>
</evidence>
<accession>A0ABR8QEV0</accession>
<dbReference type="PANTHER" id="PTHR43163:SF6">
    <property type="entry name" value="DIPEPTIDE TRANSPORT SYSTEM PERMEASE PROTEIN DPPB-RELATED"/>
    <property type="match status" value="1"/>
</dbReference>
<dbReference type="Pfam" id="PF00528">
    <property type="entry name" value="BPD_transp_1"/>
    <property type="match status" value="1"/>
</dbReference>
<evidence type="ECO:0000313" key="10">
    <source>
        <dbReference type="Proteomes" id="UP000604241"/>
    </source>
</evidence>
<reference evidence="9 10" key="1">
    <citation type="submission" date="2020-08" db="EMBL/GenBank/DDBJ databases">
        <title>A Genomic Blueprint of the Chicken Gut Microbiome.</title>
        <authorList>
            <person name="Gilroy R."/>
            <person name="Ravi A."/>
            <person name="Getino M."/>
            <person name="Pursley I."/>
            <person name="Horton D.L."/>
            <person name="Alikhan N.-F."/>
            <person name="Baker D."/>
            <person name="Gharbi K."/>
            <person name="Hall N."/>
            <person name="Watson M."/>
            <person name="Adriaenssens E.M."/>
            <person name="Foster-Nyarko E."/>
            <person name="Jarju S."/>
            <person name="Secka A."/>
            <person name="Antonio M."/>
            <person name="Oren A."/>
            <person name="Chaudhuri R."/>
            <person name="La Ragione R.M."/>
            <person name="Hildebrand F."/>
            <person name="Pallen M.J."/>
        </authorList>
    </citation>
    <scope>NUCLEOTIDE SEQUENCE [LARGE SCALE GENOMIC DNA]</scope>
    <source>
        <strain evidence="9 10">Sa3CUA2</strain>
    </source>
</reference>
<evidence type="ECO:0000313" key="9">
    <source>
        <dbReference type="EMBL" id="MBD7918956.1"/>
    </source>
</evidence>
<dbReference type="InterPro" id="IPR000515">
    <property type="entry name" value="MetI-like"/>
</dbReference>
<feature type="transmembrane region" description="Helical" evidence="7">
    <location>
        <begin position="250"/>
        <end position="272"/>
    </location>
</feature>
<proteinExistence type="inferred from homology"/>
<feature type="transmembrane region" description="Helical" evidence="7">
    <location>
        <begin position="189"/>
        <end position="209"/>
    </location>
</feature>